<dbReference type="InterPro" id="IPR036769">
    <property type="entry name" value="Ribosomal_uL11_C_sf"/>
</dbReference>
<comment type="caution">
    <text evidence="5">The sequence shown here is derived from an EMBL/GenBank/DDBJ whole genome shotgun (WGS) entry which is preliminary data.</text>
</comment>
<accession>A0ABN9SPP0</accession>
<organism evidence="5 6">
    <name type="scientific">Prorocentrum cordatum</name>
    <dbReference type="NCBI Taxonomy" id="2364126"/>
    <lineage>
        <taxon>Eukaryota</taxon>
        <taxon>Sar</taxon>
        <taxon>Alveolata</taxon>
        <taxon>Dinophyceae</taxon>
        <taxon>Prorocentrales</taxon>
        <taxon>Prorocentraceae</taxon>
        <taxon>Prorocentrum</taxon>
    </lineage>
</organism>
<dbReference type="EMBL" id="CAUYUJ010012350">
    <property type="protein sequence ID" value="CAK0833806.1"/>
    <property type="molecule type" value="Genomic_DNA"/>
</dbReference>
<dbReference type="Proteomes" id="UP001189429">
    <property type="component" value="Unassembled WGS sequence"/>
</dbReference>
<evidence type="ECO:0000256" key="2">
    <source>
        <dbReference type="ARBA" id="ARBA00022980"/>
    </source>
</evidence>
<protein>
    <recommendedName>
        <fullName evidence="4">Large ribosomal subunit protein uL11 C-terminal domain-containing protein</fullName>
    </recommendedName>
</protein>
<dbReference type="InterPro" id="IPR036796">
    <property type="entry name" value="Ribosomal_uL11_N_sf"/>
</dbReference>
<dbReference type="Gene3D" id="3.30.1550.10">
    <property type="entry name" value="Ribosomal protein L11/L12, N-terminal domain"/>
    <property type="match status" value="1"/>
</dbReference>
<keyword evidence="3" id="KW-0687">Ribonucleoprotein</keyword>
<evidence type="ECO:0000256" key="1">
    <source>
        <dbReference type="ARBA" id="ARBA00010537"/>
    </source>
</evidence>
<keyword evidence="6" id="KW-1185">Reference proteome</keyword>
<evidence type="ECO:0000256" key="3">
    <source>
        <dbReference type="ARBA" id="ARBA00023274"/>
    </source>
</evidence>
<evidence type="ECO:0000313" key="6">
    <source>
        <dbReference type="Proteomes" id="UP001189429"/>
    </source>
</evidence>
<sequence>EYNALTADKVGETVPCIVRFMSDRSFTIELKTPPTAALLIKAAKAEKGSDQPNNKFVGTISIDQLREIAKTKLPDLQIPDVTRAMKICHGTAKACGVQVEGYEEWKASVFKKPTSILERYGGRVELLPKEGRDIA</sequence>
<dbReference type="Pfam" id="PF00298">
    <property type="entry name" value="Ribosomal_L11"/>
    <property type="match status" value="1"/>
</dbReference>
<dbReference type="PANTHER" id="PTHR11661:SF1">
    <property type="entry name" value="LARGE RIBOSOMAL SUBUNIT PROTEIN UL11M"/>
    <property type="match status" value="1"/>
</dbReference>
<dbReference type="SUPFAM" id="SSF46906">
    <property type="entry name" value="Ribosomal protein L11, C-terminal domain"/>
    <property type="match status" value="1"/>
</dbReference>
<comment type="similarity">
    <text evidence="1">Belongs to the universal ribosomal protein uL11 family.</text>
</comment>
<dbReference type="SMART" id="SM00649">
    <property type="entry name" value="RL11"/>
    <property type="match status" value="1"/>
</dbReference>
<gene>
    <name evidence="5" type="ORF">PCOR1329_LOCUS31391</name>
</gene>
<feature type="domain" description="Large ribosomal subunit protein uL11 C-terminal" evidence="4">
    <location>
        <begin position="31"/>
        <end position="99"/>
    </location>
</feature>
<keyword evidence="2" id="KW-0689">Ribosomal protein</keyword>
<dbReference type="PANTHER" id="PTHR11661">
    <property type="entry name" value="60S RIBOSOMAL PROTEIN L12"/>
    <property type="match status" value="1"/>
</dbReference>
<evidence type="ECO:0000259" key="4">
    <source>
        <dbReference type="Pfam" id="PF00298"/>
    </source>
</evidence>
<dbReference type="InterPro" id="IPR020783">
    <property type="entry name" value="Ribosomal_uL11_C"/>
</dbReference>
<proteinExistence type="inferred from homology"/>
<evidence type="ECO:0000313" key="5">
    <source>
        <dbReference type="EMBL" id="CAK0833806.1"/>
    </source>
</evidence>
<feature type="non-terminal residue" evidence="5">
    <location>
        <position position="135"/>
    </location>
</feature>
<feature type="non-terminal residue" evidence="5">
    <location>
        <position position="1"/>
    </location>
</feature>
<name>A0ABN9SPP0_9DINO</name>
<reference evidence="5" key="1">
    <citation type="submission" date="2023-10" db="EMBL/GenBank/DDBJ databases">
        <authorList>
            <person name="Chen Y."/>
            <person name="Shah S."/>
            <person name="Dougan E. K."/>
            <person name="Thang M."/>
            <person name="Chan C."/>
        </authorList>
    </citation>
    <scope>NUCLEOTIDE SEQUENCE [LARGE SCALE GENOMIC DNA]</scope>
</reference>
<dbReference type="Gene3D" id="1.10.10.250">
    <property type="entry name" value="Ribosomal protein L11, C-terminal domain"/>
    <property type="match status" value="1"/>
</dbReference>
<dbReference type="InterPro" id="IPR000911">
    <property type="entry name" value="Ribosomal_uL11"/>
</dbReference>